<gene>
    <name evidence="3" type="ORF">ACFSJ0_63375</name>
</gene>
<keyword evidence="2" id="KW-0812">Transmembrane</keyword>
<keyword evidence="4" id="KW-1185">Reference proteome</keyword>
<accession>A0ABW4GZ78</accession>
<sequence length="308" mass="33609">MDAPSVGRQLRALKKFLERTWRDSPKSIQTAAKGMAGLGAAIIALGTIGDIAQVWANAPFWTNLFSSFAGFLLAVPVGLIILNQITSQMSAAQQLKSLMGVANQLGERLHEYSNNLQVKSQHLPREKSLPELFFKRRGEALKLIGDISTGLKNQRAMSKTDLDELITLGRNCSDAWTWTWVSSTQAYGTIDRIRGAASVLRDYVEPKMLELSGSTLLDAATLDDLDATLDWIAPKEGVNDSPINWVAIAGTALDALKSHEQPDTNVEALAEAIVRLHNAIEASEEANDMLAELNKTISSVCVQLRIVQ</sequence>
<protein>
    <submittedName>
        <fullName evidence="3">Uncharacterized protein</fullName>
    </submittedName>
</protein>
<evidence type="ECO:0000256" key="2">
    <source>
        <dbReference type="SAM" id="Phobius"/>
    </source>
</evidence>
<comment type="caution">
    <text evidence="3">The sequence shown here is derived from an EMBL/GenBank/DDBJ whole genome shotgun (WGS) entry which is preliminary data.</text>
</comment>
<feature type="coiled-coil region" evidence="1">
    <location>
        <begin position="266"/>
        <end position="296"/>
    </location>
</feature>
<evidence type="ECO:0000256" key="1">
    <source>
        <dbReference type="SAM" id="Coils"/>
    </source>
</evidence>
<evidence type="ECO:0000313" key="3">
    <source>
        <dbReference type="EMBL" id="MFD1547877.1"/>
    </source>
</evidence>
<evidence type="ECO:0000313" key="4">
    <source>
        <dbReference type="Proteomes" id="UP001597097"/>
    </source>
</evidence>
<dbReference type="EMBL" id="JBHUCM010000085">
    <property type="protein sequence ID" value="MFD1547877.1"/>
    <property type="molecule type" value="Genomic_DNA"/>
</dbReference>
<feature type="transmembrane region" description="Helical" evidence="2">
    <location>
        <begin position="35"/>
        <end position="55"/>
    </location>
</feature>
<keyword evidence="2" id="KW-0472">Membrane</keyword>
<keyword evidence="2" id="KW-1133">Transmembrane helix</keyword>
<dbReference type="RefSeq" id="WP_219539715.1">
    <property type="nucleotide sequence ID" value="NZ_JAHKRM010000071.1"/>
</dbReference>
<feature type="transmembrane region" description="Helical" evidence="2">
    <location>
        <begin position="61"/>
        <end position="82"/>
    </location>
</feature>
<organism evidence="3 4">
    <name type="scientific">Nonomuraea guangzhouensis</name>
    <dbReference type="NCBI Taxonomy" id="1291555"/>
    <lineage>
        <taxon>Bacteria</taxon>
        <taxon>Bacillati</taxon>
        <taxon>Actinomycetota</taxon>
        <taxon>Actinomycetes</taxon>
        <taxon>Streptosporangiales</taxon>
        <taxon>Streptosporangiaceae</taxon>
        <taxon>Nonomuraea</taxon>
    </lineage>
</organism>
<dbReference type="Proteomes" id="UP001597097">
    <property type="component" value="Unassembled WGS sequence"/>
</dbReference>
<keyword evidence="1" id="KW-0175">Coiled coil</keyword>
<proteinExistence type="predicted"/>
<reference evidence="4" key="1">
    <citation type="journal article" date="2019" name="Int. J. Syst. Evol. Microbiol.">
        <title>The Global Catalogue of Microorganisms (GCM) 10K type strain sequencing project: providing services to taxonomists for standard genome sequencing and annotation.</title>
        <authorList>
            <consortium name="The Broad Institute Genomics Platform"/>
            <consortium name="The Broad Institute Genome Sequencing Center for Infectious Disease"/>
            <person name="Wu L."/>
            <person name="Ma J."/>
        </authorList>
    </citation>
    <scope>NUCLEOTIDE SEQUENCE [LARGE SCALE GENOMIC DNA]</scope>
    <source>
        <strain evidence="4">CGMCC 1.15399</strain>
    </source>
</reference>
<name>A0ABW4GZ78_9ACTN</name>